<evidence type="ECO:0000313" key="1">
    <source>
        <dbReference type="EnsemblPlants" id="AUR62020325-RA:cds"/>
    </source>
</evidence>
<reference evidence="1" key="1">
    <citation type="journal article" date="2017" name="Nature">
        <title>The genome of Chenopodium quinoa.</title>
        <authorList>
            <person name="Jarvis D.E."/>
            <person name="Ho Y.S."/>
            <person name="Lightfoot D.J."/>
            <person name="Schmoeckel S.M."/>
            <person name="Li B."/>
            <person name="Borm T.J.A."/>
            <person name="Ohyanagi H."/>
            <person name="Mineta K."/>
            <person name="Michell C.T."/>
            <person name="Saber N."/>
            <person name="Kharbatia N.M."/>
            <person name="Rupper R.R."/>
            <person name="Sharp A.R."/>
            <person name="Dally N."/>
            <person name="Boughton B.A."/>
            <person name="Woo Y.H."/>
            <person name="Gao G."/>
            <person name="Schijlen E.G.W.M."/>
            <person name="Guo X."/>
            <person name="Momin A.A."/>
            <person name="Negrao S."/>
            <person name="Al-Babili S."/>
            <person name="Gehring C."/>
            <person name="Roessner U."/>
            <person name="Jung C."/>
            <person name="Murphy K."/>
            <person name="Arold S.T."/>
            <person name="Gojobori T."/>
            <person name="van der Linden C.G."/>
            <person name="van Loo E.N."/>
            <person name="Jellen E.N."/>
            <person name="Maughan P.J."/>
            <person name="Tester M."/>
        </authorList>
    </citation>
    <scope>NUCLEOTIDE SEQUENCE [LARGE SCALE GENOMIC DNA]</scope>
    <source>
        <strain evidence="1">cv. PI 614886</strain>
    </source>
</reference>
<dbReference type="Gramene" id="AUR62020325-RA">
    <property type="protein sequence ID" value="AUR62020325-RA:cds"/>
    <property type="gene ID" value="AUR62020325"/>
</dbReference>
<dbReference type="AlphaFoldDB" id="A0A803LXX4"/>
<keyword evidence="2" id="KW-1185">Reference proteome</keyword>
<protein>
    <submittedName>
        <fullName evidence="1">Uncharacterized protein</fullName>
    </submittedName>
</protein>
<proteinExistence type="predicted"/>
<dbReference type="RefSeq" id="XP_021755639.1">
    <property type="nucleotide sequence ID" value="XM_021899947.1"/>
</dbReference>
<dbReference type="PANTHER" id="PTHR34278:SF1">
    <property type="entry name" value="PROTEIN THI031, PUTATIVE-RELATED"/>
    <property type="match status" value="1"/>
</dbReference>
<gene>
    <name evidence="1" type="primary">LOC110720868</name>
</gene>
<name>A0A803LXX4_CHEQI</name>
<accession>A0A803LXX4</accession>
<dbReference type="OrthoDB" id="663108at2759"/>
<dbReference type="EnsemblPlants" id="AUR62020325-RA">
    <property type="protein sequence ID" value="AUR62020325-RA:cds"/>
    <property type="gene ID" value="AUR62020325"/>
</dbReference>
<dbReference type="KEGG" id="cqi:110720868"/>
<evidence type="ECO:0000313" key="2">
    <source>
        <dbReference type="Proteomes" id="UP000596660"/>
    </source>
</evidence>
<dbReference type="Proteomes" id="UP000596660">
    <property type="component" value="Unplaced"/>
</dbReference>
<organism evidence="1 2">
    <name type="scientific">Chenopodium quinoa</name>
    <name type="common">Quinoa</name>
    <dbReference type="NCBI Taxonomy" id="63459"/>
    <lineage>
        <taxon>Eukaryota</taxon>
        <taxon>Viridiplantae</taxon>
        <taxon>Streptophyta</taxon>
        <taxon>Embryophyta</taxon>
        <taxon>Tracheophyta</taxon>
        <taxon>Spermatophyta</taxon>
        <taxon>Magnoliopsida</taxon>
        <taxon>eudicotyledons</taxon>
        <taxon>Gunneridae</taxon>
        <taxon>Pentapetalae</taxon>
        <taxon>Caryophyllales</taxon>
        <taxon>Chenopodiaceae</taxon>
        <taxon>Chenopodioideae</taxon>
        <taxon>Atripliceae</taxon>
        <taxon>Chenopodium</taxon>
    </lineage>
</organism>
<sequence>MRREGRPHGMVRTYHILPSPLNPRPTSRIVNPVNTPPTAGLFTKVNNKPTNHSKFTGKCEKSRCAGCHLHPSWKSKVKSKGALKLKNADAELDYRHVTFRVMGSNKLRDNGYSASGILDELNIHYHHNHDLRYDDHGNYYDDDGDDDGDDDEKVGIRQVLIETTSTHSDVNDDVHVHDVVKNDDDDDVMVDKDDDDVIIHAGVTDDGDDGYMGFYDVAYVLNHVDEDEGWSIVGDDKI</sequence>
<dbReference type="PANTHER" id="PTHR34278">
    <property type="entry name" value="PROTEIN THI031, PUTATIVE-RELATED"/>
    <property type="match status" value="1"/>
</dbReference>
<reference evidence="1" key="2">
    <citation type="submission" date="2021-03" db="UniProtKB">
        <authorList>
            <consortium name="EnsemblPlants"/>
        </authorList>
    </citation>
    <scope>IDENTIFICATION</scope>
</reference>
<dbReference type="GeneID" id="110720868"/>
<dbReference type="OMA" id="HISNDYA"/>